<dbReference type="RefSeq" id="WP_290246418.1">
    <property type="nucleotide sequence ID" value="NZ_JAUFQT010000001.1"/>
</dbReference>
<keyword evidence="3 5" id="KW-0378">Hydrolase</keyword>
<comment type="subcellular location">
    <subcellularLocation>
        <location evidence="5 6">Cytoplasm</location>
    </subcellularLocation>
</comment>
<evidence type="ECO:0000313" key="9">
    <source>
        <dbReference type="EMBL" id="MFB9211166.1"/>
    </source>
</evidence>
<protein>
    <recommendedName>
        <fullName evidence="5">Exodeoxyribonuclease 7 large subunit</fullName>
        <ecNumber evidence="5">3.1.11.6</ecNumber>
    </recommendedName>
    <alternativeName>
        <fullName evidence="5">Exodeoxyribonuclease VII large subunit</fullName>
        <shortName evidence="5">Exonuclease VII large subunit</shortName>
    </alternativeName>
</protein>
<accession>A0ABV5J377</accession>
<evidence type="ECO:0000256" key="4">
    <source>
        <dbReference type="ARBA" id="ARBA00022839"/>
    </source>
</evidence>
<comment type="catalytic activity">
    <reaction evidence="5 6">
        <text>Exonucleolytic cleavage in either 5'- to 3'- or 3'- to 5'-direction to yield nucleoside 5'-phosphates.</text>
        <dbReference type="EC" id="3.1.11.6"/>
    </reaction>
</comment>
<gene>
    <name evidence="5 9" type="primary">xseA</name>
    <name evidence="9" type="ORF">ACFFUR_05060</name>
</gene>
<dbReference type="InterPro" id="IPR025824">
    <property type="entry name" value="OB-fold_nuc-bd_dom"/>
</dbReference>
<dbReference type="Pfam" id="PF02601">
    <property type="entry name" value="Exonuc_VII_L"/>
    <property type="match status" value="1"/>
</dbReference>
<comment type="subunit">
    <text evidence="5">Heterooligomer composed of large and small subunits.</text>
</comment>
<keyword evidence="10" id="KW-1185">Reference proteome</keyword>
<dbReference type="InterPro" id="IPR003753">
    <property type="entry name" value="Exonuc_VII_L"/>
</dbReference>
<dbReference type="InterPro" id="IPR020579">
    <property type="entry name" value="Exonuc_VII_lsu_C"/>
</dbReference>
<evidence type="ECO:0000256" key="3">
    <source>
        <dbReference type="ARBA" id="ARBA00022801"/>
    </source>
</evidence>
<feature type="domain" description="OB-fold nucleic acid binding" evidence="8">
    <location>
        <begin position="6"/>
        <end position="111"/>
    </location>
</feature>
<dbReference type="Pfam" id="PF13742">
    <property type="entry name" value="tRNA_anti_2"/>
    <property type="match status" value="1"/>
</dbReference>
<evidence type="ECO:0000256" key="2">
    <source>
        <dbReference type="ARBA" id="ARBA00022722"/>
    </source>
</evidence>
<dbReference type="GO" id="GO:0008855">
    <property type="term" value="F:exodeoxyribonuclease VII activity"/>
    <property type="evidence" value="ECO:0007669"/>
    <property type="project" value="UniProtKB-EC"/>
</dbReference>
<dbReference type="NCBIfam" id="TIGR00237">
    <property type="entry name" value="xseA"/>
    <property type="match status" value="1"/>
</dbReference>
<proteinExistence type="inferred from homology"/>
<dbReference type="PANTHER" id="PTHR30008:SF0">
    <property type="entry name" value="EXODEOXYRIBONUCLEASE 7 LARGE SUBUNIT"/>
    <property type="match status" value="1"/>
</dbReference>
<comment type="caution">
    <text evidence="9">The sequence shown here is derived from an EMBL/GenBank/DDBJ whole genome shotgun (WGS) entry which is preliminary data.</text>
</comment>
<evidence type="ECO:0000256" key="6">
    <source>
        <dbReference type="RuleBase" id="RU004355"/>
    </source>
</evidence>
<dbReference type="CDD" id="cd04489">
    <property type="entry name" value="ExoVII_LU_OBF"/>
    <property type="match status" value="1"/>
</dbReference>
<comment type="similarity">
    <text evidence="5 6">Belongs to the XseA family.</text>
</comment>
<dbReference type="HAMAP" id="MF_00378">
    <property type="entry name" value="Exonuc_7_L"/>
    <property type="match status" value="1"/>
</dbReference>
<evidence type="ECO:0000256" key="5">
    <source>
        <dbReference type="HAMAP-Rule" id="MF_00378"/>
    </source>
</evidence>
<dbReference type="PANTHER" id="PTHR30008">
    <property type="entry name" value="EXODEOXYRIBONUCLEASE 7 LARGE SUBUNIT"/>
    <property type="match status" value="1"/>
</dbReference>
<organism evidence="9 10">
    <name type="scientific">Echinicola jeungdonensis</name>
    <dbReference type="NCBI Taxonomy" id="709343"/>
    <lineage>
        <taxon>Bacteria</taxon>
        <taxon>Pseudomonadati</taxon>
        <taxon>Bacteroidota</taxon>
        <taxon>Cytophagia</taxon>
        <taxon>Cytophagales</taxon>
        <taxon>Cyclobacteriaceae</taxon>
        <taxon>Echinicola</taxon>
    </lineage>
</organism>
<keyword evidence="4 5" id="KW-0269">Exonuclease</keyword>
<sequence>MQRPLSLFELNQLIQQTLDSHLEPVYWVIAEIGELRGSARGHAYLELVEKNDQQLIAKIRANIWAYTFRGISSRFTSITGQELKAGMKILAQISVQFHEIYGLSLIVKDIDPNFTLGEKARRRQEVIDRLTKEGLLELNKQFPLPKVPQKVAIISSSSAAGFGDFVNQVENNRHRYRIHWKLYQATLQGDRAVSSIIQAIHQIEEDQLNNRFDLLVIIRGGGAQIDLDCFDDYELARSIANTTLPVITGIGHERDETVADMVAHTKMKTPTAVAEFILSGLRDFEEQLEQYLKRMERTVALYLQKEDRYLLDQNHLLKQLFTHRLMQEREILQLKQFRIKSLSQNLVKIKASHLGHLEVNLKKDVKNLMARENLKLETLSNDLQKLNPQQILKKGYTRTEIEGKPINQVKLSKGDKITTFTLNQQIQSKIENIDPYES</sequence>
<comment type="function">
    <text evidence="5">Bidirectionally degrades single-stranded DNA into large acid-insoluble oligonucleotides, which are then degraded further into small acid-soluble oligonucleotides.</text>
</comment>
<keyword evidence="2 5" id="KW-0540">Nuclease</keyword>
<dbReference type="EC" id="3.1.11.6" evidence="5"/>
<name>A0ABV5J377_9BACT</name>
<dbReference type="Proteomes" id="UP001589654">
    <property type="component" value="Unassembled WGS sequence"/>
</dbReference>
<evidence type="ECO:0000259" key="8">
    <source>
        <dbReference type="Pfam" id="PF13742"/>
    </source>
</evidence>
<dbReference type="EMBL" id="JBHMEW010000043">
    <property type="protein sequence ID" value="MFB9211166.1"/>
    <property type="molecule type" value="Genomic_DNA"/>
</dbReference>
<evidence type="ECO:0000313" key="10">
    <source>
        <dbReference type="Proteomes" id="UP001589654"/>
    </source>
</evidence>
<keyword evidence="1 5" id="KW-0963">Cytoplasm</keyword>
<feature type="domain" description="Exonuclease VII large subunit C-terminal" evidence="7">
    <location>
        <begin position="135"/>
        <end position="427"/>
    </location>
</feature>
<reference evidence="9 10" key="1">
    <citation type="submission" date="2024-09" db="EMBL/GenBank/DDBJ databases">
        <authorList>
            <person name="Sun Q."/>
            <person name="Mori K."/>
        </authorList>
    </citation>
    <scope>NUCLEOTIDE SEQUENCE [LARGE SCALE GENOMIC DNA]</scope>
    <source>
        <strain evidence="9 10">CECT 7682</strain>
    </source>
</reference>
<evidence type="ECO:0000259" key="7">
    <source>
        <dbReference type="Pfam" id="PF02601"/>
    </source>
</evidence>
<evidence type="ECO:0000256" key="1">
    <source>
        <dbReference type="ARBA" id="ARBA00022490"/>
    </source>
</evidence>